<dbReference type="EMBL" id="RBKT01000001">
    <property type="protein sequence ID" value="RKR90517.1"/>
    <property type="molecule type" value="Genomic_DNA"/>
</dbReference>
<evidence type="ECO:0000313" key="4">
    <source>
        <dbReference type="Proteomes" id="UP000277671"/>
    </source>
</evidence>
<dbReference type="InterPro" id="IPR050491">
    <property type="entry name" value="AmpC-like"/>
</dbReference>
<feature type="signal peptide" evidence="1">
    <location>
        <begin position="1"/>
        <end position="31"/>
    </location>
</feature>
<keyword evidence="3" id="KW-0121">Carboxypeptidase</keyword>
<dbReference type="AlphaFoldDB" id="A0A495JNE9"/>
<evidence type="ECO:0000313" key="3">
    <source>
        <dbReference type="EMBL" id="RKR90517.1"/>
    </source>
</evidence>
<dbReference type="GO" id="GO:0004180">
    <property type="term" value="F:carboxypeptidase activity"/>
    <property type="evidence" value="ECO:0007669"/>
    <property type="project" value="UniProtKB-KW"/>
</dbReference>
<accession>A0A495JNE9</accession>
<evidence type="ECO:0000256" key="1">
    <source>
        <dbReference type="SAM" id="SignalP"/>
    </source>
</evidence>
<dbReference type="Pfam" id="PF00144">
    <property type="entry name" value="Beta-lactamase"/>
    <property type="match status" value="1"/>
</dbReference>
<organism evidence="3 4">
    <name type="scientific">Micromonospora pisi</name>
    <dbReference type="NCBI Taxonomy" id="589240"/>
    <lineage>
        <taxon>Bacteria</taxon>
        <taxon>Bacillati</taxon>
        <taxon>Actinomycetota</taxon>
        <taxon>Actinomycetes</taxon>
        <taxon>Micromonosporales</taxon>
        <taxon>Micromonosporaceae</taxon>
        <taxon>Micromonospora</taxon>
    </lineage>
</organism>
<keyword evidence="1" id="KW-0732">Signal</keyword>
<dbReference type="InterPro" id="IPR001466">
    <property type="entry name" value="Beta-lactam-related"/>
</dbReference>
<reference evidence="3 4" key="1">
    <citation type="submission" date="2018-10" db="EMBL/GenBank/DDBJ databases">
        <title>Sequencing the genomes of 1000 actinobacteria strains.</title>
        <authorList>
            <person name="Klenk H.-P."/>
        </authorList>
    </citation>
    <scope>NUCLEOTIDE SEQUENCE [LARGE SCALE GENOMIC DNA]</scope>
    <source>
        <strain evidence="3 4">DSM 45175</strain>
    </source>
</reference>
<proteinExistence type="predicted"/>
<sequence length="416" mass="44762">MRKPPRKLSSSLAGALATAVLVGGLTAPAAAEPAATGHTDGGLPVAALDAALREITDAGMVGVFAEVRDGRATWRGAGGIADITTGRPVRPDYRHRVGSITKTFVSTTVLQLVGEGRISLDAPVRRYLPGLMPDDAVTVRMLLNHRSGIGSYDQVIFATAEQVEQHRTTTFTPRELVRTGLDMPRTNPPGAAFAYSNTNYILAGLIVERVTGRPAAEEIRRRILRPLELRDTYFPGTEPRITGPHSRGYVPWYEGELRDFTDYNMSWGQMAGELVSTTADLDRFYRALLDGRLLRAAQQAELLRFLPTNPADPTGLRYGLGLLSLPLACGDAYGHDGQVFGYHTLSLHSPDGKRQVSVALNVSHYQYPADPISAATIQLVDAALCGGETVDAARISVPRGLPLTPAPGLLPPAQLR</sequence>
<dbReference type="PANTHER" id="PTHR46825:SF7">
    <property type="entry name" value="D-ALANYL-D-ALANINE CARBOXYPEPTIDASE"/>
    <property type="match status" value="1"/>
</dbReference>
<evidence type="ECO:0000259" key="2">
    <source>
        <dbReference type="Pfam" id="PF00144"/>
    </source>
</evidence>
<gene>
    <name evidence="3" type="ORF">BDK92_4890</name>
</gene>
<feature type="chain" id="PRO_5038730571" evidence="1">
    <location>
        <begin position="32"/>
        <end position="416"/>
    </location>
</feature>
<protein>
    <submittedName>
        <fullName evidence="3">D-alanyl-D-alanine carboxypeptidase</fullName>
    </submittedName>
</protein>
<feature type="domain" description="Beta-lactamase-related" evidence="2">
    <location>
        <begin position="49"/>
        <end position="365"/>
    </location>
</feature>
<name>A0A495JNE9_9ACTN</name>
<keyword evidence="4" id="KW-1185">Reference proteome</keyword>
<dbReference type="InterPro" id="IPR012338">
    <property type="entry name" value="Beta-lactam/transpept-like"/>
</dbReference>
<comment type="caution">
    <text evidence="3">The sequence shown here is derived from an EMBL/GenBank/DDBJ whole genome shotgun (WGS) entry which is preliminary data.</text>
</comment>
<keyword evidence="3" id="KW-0645">Protease</keyword>
<dbReference type="PANTHER" id="PTHR46825">
    <property type="entry name" value="D-ALANYL-D-ALANINE-CARBOXYPEPTIDASE/ENDOPEPTIDASE AMPH"/>
    <property type="match status" value="1"/>
</dbReference>
<keyword evidence="3" id="KW-0378">Hydrolase</keyword>
<dbReference type="SUPFAM" id="SSF56601">
    <property type="entry name" value="beta-lactamase/transpeptidase-like"/>
    <property type="match status" value="1"/>
</dbReference>
<dbReference type="Gene3D" id="3.40.710.10">
    <property type="entry name" value="DD-peptidase/beta-lactamase superfamily"/>
    <property type="match status" value="1"/>
</dbReference>
<dbReference type="Proteomes" id="UP000277671">
    <property type="component" value="Unassembled WGS sequence"/>
</dbReference>